<comment type="caution">
    <text evidence="1">The sequence shown here is derived from an EMBL/GenBank/DDBJ whole genome shotgun (WGS) entry which is preliminary data.</text>
</comment>
<evidence type="ECO:0000313" key="2">
    <source>
        <dbReference type="Proteomes" id="UP000610760"/>
    </source>
</evidence>
<accession>A0A926I6W2</accession>
<evidence type="ECO:0000313" key="1">
    <source>
        <dbReference type="EMBL" id="MBC8560325.1"/>
    </source>
</evidence>
<name>A0A926I6W2_9FIRM</name>
<protein>
    <submittedName>
        <fullName evidence="1">Uncharacterized protein</fullName>
    </submittedName>
</protein>
<organism evidence="1 2">
    <name type="scientific">Fumia xinanensis</name>
    <dbReference type="NCBI Taxonomy" id="2763659"/>
    <lineage>
        <taxon>Bacteria</taxon>
        <taxon>Bacillati</taxon>
        <taxon>Bacillota</taxon>
        <taxon>Clostridia</taxon>
        <taxon>Eubacteriales</taxon>
        <taxon>Oscillospiraceae</taxon>
        <taxon>Fumia</taxon>
    </lineage>
</organism>
<gene>
    <name evidence="1" type="ORF">H8710_09650</name>
</gene>
<dbReference type="AlphaFoldDB" id="A0A926I6W2"/>
<dbReference type="EMBL" id="JACRSV010000003">
    <property type="protein sequence ID" value="MBC8560325.1"/>
    <property type="molecule type" value="Genomic_DNA"/>
</dbReference>
<proteinExistence type="predicted"/>
<keyword evidence="2" id="KW-1185">Reference proteome</keyword>
<dbReference type="Proteomes" id="UP000610760">
    <property type="component" value="Unassembled WGS sequence"/>
</dbReference>
<sequence>MPNNELFFLYKGRPLVRSGKTIYYGDMNAPYVVMMQIHSQKAFEDLPLSENISLQMMSTDLTLPPDKLILKKAEKQGLYQALDIASVWLDRLSRS</sequence>
<reference evidence="1" key="1">
    <citation type="submission" date="2020-08" db="EMBL/GenBank/DDBJ databases">
        <title>Genome public.</title>
        <authorList>
            <person name="Liu C."/>
            <person name="Sun Q."/>
        </authorList>
    </citation>
    <scope>NUCLEOTIDE SEQUENCE</scope>
    <source>
        <strain evidence="1">NSJ-33</strain>
    </source>
</reference>
<dbReference type="RefSeq" id="WP_249295333.1">
    <property type="nucleotide sequence ID" value="NZ_JACRSV010000003.1"/>
</dbReference>